<evidence type="ECO:0000313" key="1">
    <source>
        <dbReference type="EMBL" id="KAI4829403.1"/>
    </source>
</evidence>
<dbReference type="Proteomes" id="UP001057452">
    <property type="component" value="Chromosome 4"/>
</dbReference>
<accession>A0ACB9XS28</accession>
<name>A0ACB9XS28_CHAAC</name>
<proteinExistence type="predicted"/>
<sequence length="793" mass="88871">MMATLSHTWTILTAVTVLTVQLCEGKTCCKLESSAGIDVLLGSSFRIYCTSVKVACRKKFYGQNNAPLPHKELNSTIIYYDVVNITEKKTYSCKCLSPGCDSCGQDFSTGYPPECPKNISCTYEVKNSDSGDVFCSWDRGRDTFLKNDLTLEMRILSKNHTHGPMLDSFSSKATAQRSASVAVPGSVLMISVWVHAKNALGSAASIHKNYTLSDIKMPSTPVLRQPDCTSQECIITVEQPVMTQHLEIQYRADTQTWTSSPDSGVQMRSVQVASLEPYTLYHFRVRSKFSTGLWSLWSASISNWTEEEGPAKELDVWYAEPASDFRSLTVYWKELSISAAKGKILSYRVRVYSPNSGQNITYVSAEARSYWVPFCAECEVSVWACNSKGSSPPANITSEYTKVKLRHLDPLQDVHKVADNLSITLSWRKPYAAVRRSVVEWFPKGHTMELRWVRLGRNENHVVITDVKPFECYEGAVYVFYNESSVRRTRFTGVTTLESAPAAVPSVQETVEGKQVRVTWAEIPRGQRGGCLTNYNIYLENQDNQGHRKHYSIQASQREHVIKDVSSGTYKLCMTASTAKGEGPAGKPITFFMQQESQLSPLLMCAVAAPIVIVLVCLYHSSAVKQRFWVYFQCLMLDVVPDPANSKWAKECIQDKGKMNLQLQLSNSSGAEEEEEPILVDVEELPRPTSLSPETETVTVLYPRTTYIKSFSHDSDSSDLRQTSMDTNSTVDYISSHGAGIMDEEEEEEEEEEEMLGFFPSHNIFIEQLEFGGKLTLNSVKIDCGDFFPNSAF</sequence>
<dbReference type="EMBL" id="CM043788">
    <property type="protein sequence ID" value="KAI4829403.1"/>
    <property type="molecule type" value="Genomic_DNA"/>
</dbReference>
<organism evidence="1 2">
    <name type="scientific">Chaenocephalus aceratus</name>
    <name type="common">Blackfin icefish</name>
    <name type="synonym">Chaenichthys aceratus</name>
    <dbReference type="NCBI Taxonomy" id="36190"/>
    <lineage>
        <taxon>Eukaryota</taxon>
        <taxon>Metazoa</taxon>
        <taxon>Chordata</taxon>
        <taxon>Craniata</taxon>
        <taxon>Vertebrata</taxon>
        <taxon>Euteleostomi</taxon>
        <taxon>Actinopterygii</taxon>
        <taxon>Neopterygii</taxon>
        <taxon>Teleostei</taxon>
        <taxon>Neoteleostei</taxon>
        <taxon>Acanthomorphata</taxon>
        <taxon>Eupercaria</taxon>
        <taxon>Perciformes</taxon>
        <taxon>Notothenioidei</taxon>
        <taxon>Channichthyidae</taxon>
        <taxon>Chaenocephalus</taxon>
    </lineage>
</organism>
<gene>
    <name evidence="1" type="ORF">KUCAC02_023445</name>
</gene>
<protein>
    <submittedName>
        <fullName evidence="1">Uncharacterized protein</fullName>
    </submittedName>
</protein>
<reference evidence="1" key="1">
    <citation type="submission" date="2022-05" db="EMBL/GenBank/DDBJ databases">
        <title>Chromosome-level genome of Chaenocephalus aceratus.</title>
        <authorList>
            <person name="Park H."/>
        </authorList>
    </citation>
    <scope>NUCLEOTIDE SEQUENCE</scope>
    <source>
        <strain evidence="1">KU_202001</strain>
    </source>
</reference>
<evidence type="ECO:0000313" key="2">
    <source>
        <dbReference type="Proteomes" id="UP001057452"/>
    </source>
</evidence>
<keyword evidence="2" id="KW-1185">Reference proteome</keyword>
<comment type="caution">
    <text evidence="1">The sequence shown here is derived from an EMBL/GenBank/DDBJ whole genome shotgun (WGS) entry which is preliminary data.</text>
</comment>